<dbReference type="Proteomes" id="UP000000310">
    <property type="component" value="Chromosome"/>
</dbReference>
<dbReference type="KEGG" id="psn:Pedsa_0947"/>
<accession>F0SAE2</accession>
<dbReference type="AlphaFoldDB" id="F0SAE2"/>
<evidence type="ECO:0000313" key="1">
    <source>
        <dbReference type="EMBL" id="ADY51519.1"/>
    </source>
</evidence>
<dbReference type="HOGENOM" id="CLU_071500_0_0_10"/>
<gene>
    <name evidence="1" type="ordered locus">Pedsa_0947</name>
</gene>
<dbReference type="STRING" id="762903.Pedsa_0947"/>
<sequence>MAGNFPEVWQSRVRKKLSTDHVATFLDGIDELDAQLTVDPITDKNTINIPLETFTPGVLLNNTTYPIDVEDHTDGSKTISLDKIQTLATRIGEDAALGASYDKIDSATKGHIQVINRLKFKKAIHAIAPASNTASTPIVFLPANYTSEDVYEALVALKGKFDDAQVDESGRRIVLSSRQYNKLLGDRNRFGDLLVDHNTGKVNKLVAGFEIYTYISNPYYTTAGAKLAWGAVPTTEQQASVAFQVDNIGKKTGILKQYYDAPTTTGQAHLINYRHYFIALPIKNEAIGAIVEGA</sequence>
<protein>
    <submittedName>
        <fullName evidence="1">Uncharacterized protein</fullName>
    </submittedName>
</protein>
<reference evidence="1 2" key="1">
    <citation type="journal article" date="2011" name="Stand. Genomic Sci.">
        <title>Complete genome sequence of the gliding, heparinolytic Pedobacter saltans type strain (113).</title>
        <authorList>
            <person name="Liolios K."/>
            <person name="Sikorski J."/>
            <person name="Lu M."/>
            <person name="Nolan M."/>
            <person name="Lapidus A."/>
            <person name="Lucas S."/>
            <person name="Hammon N."/>
            <person name="Deshpande S."/>
            <person name="Cheng J.F."/>
            <person name="Tapia R."/>
            <person name="Han C."/>
            <person name="Goodwin L."/>
            <person name="Pitluck S."/>
            <person name="Huntemann M."/>
            <person name="Ivanova N."/>
            <person name="Pagani I."/>
            <person name="Mavromatis K."/>
            <person name="Ovchinikova G."/>
            <person name="Pati A."/>
            <person name="Chen A."/>
            <person name="Palaniappan K."/>
            <person name="Land M."/>
            <person name="Hauser L."/>
            <person name="Brambilla E.M."/>
            <person name="Kotsyurbenko O."/>
            <person name="Rohde M."/>
            <person name="Tindall B.J."/>
            <person name="Abt B."/>
            <person name="Goker M."/>
            <person name="Detter J.C."/>
            <person name="Woyke T."/>
            <person name="Bristow J."/>
            <person name="Eisen J.A."/>
            <person name="Markowitz V."/>
            <person name="Hugenholtz P."/>
            <person name="Klenk H.P."/>
            <person name="Kyrpides N.C."/>
        </authorList>
    </citation>
    <scope>NUCLEOTIDE SEQUENCE [LARGE SCALE GENOMIC DNA]</scope>
    <source>
        <strain evidence="2">ATCC 51119 / DSM 12145 / JCM 21818 / LMG 10337 / NBRC 100064 / NCIMB 13643</strain>
    </source>
</reference>
<evidence type="ECO:0000313" key="2">
    <source>
        <dbReference type="Proteomes" id="UP000000310"/>
    </source>
</evidence>
<reference evidence="2" key="2">
    <citation type="submission" date="2011-02" db="EMBL/GenBank/DDBJ databases">
        <title>The complete genome of Pedobacter saltans DSM 12145.</title>
        <authorList>
            <consortium name="US DOE Joint Genome Institute (JGI-PGF)"/>
            <person name="Lucas S."/>
            <person name="Copeland A."/>
            <person name="Lapidus A."/>
            <person name="Bruce D."/>
            <person name="Goodwin L."/>
            <person name="Pitluck S."/>
            <person name="Kyrpides N."/>
            <person name="Mavromatis K."/>
            <person name="Pagani I."/>
            <person name="Ivanova N."/>
            <person name="Ovchinnikova G."/>
            <person name="Lu M."/>
            <person name="Detter J.C."/>
            <person name="Han C."/>
            <person name="Land M."/>
            <person name="Hauser L."/>
            <person name="Markowitz V."/>
            <person name="Cheng J.-F."/>
            <person name="Hugenholtz P."/>
            <person name="Woyke T."/>
            <person name="Wu D."/>
            <person name="Tindall B."/>
            <person name="Pomrenke H.G."/>
            <person name="Brambilla E."/>
            <person name="Klenk H.-P."/>
            <person name="Eisen J.A."/>
        </authorList>
    </citation>
    <scope>NUCLEOTIDE SEQUENCE [LARGE SCALE GENOMIC DNA]</scope>
    <source>
        <strain evidence="2">ATCC 51119 / DSM 12145 / JCM 21818 / LMG 10337 / NBRC 100064 / NCIMB 13643</strain>
    </source>
</reference>
<dbReference type="eggNOG" id="ENOG502ZXB2">
    <property type="taxonomic scope" value="Bacteria"/>
</dbReference>
<dbReference type="RefSeq" id="WP_013632019.1">
    <property type="nucleotide sequence ID" value="NC_015177.1"/>
</dbReference>
<dbReference type="OrthoDB" id="1228719at2"/>
<organism evidence="1 2">
    <name type="scientific">Pseudopedobacter saltans (strain ATCC 51119 / DSM 12145 / JCM 21818 / CCUG 39354 / LMG 10337 / NBRC 100064 / NCIMB 13643)</name>
    <name type="common">Pedobacter saltans</name>
    <dbReference type="NCBI Taxonomy" id="762903"/>
    <lineage>
        <taxon>Bacteria</taxon>
        <taxon>Pseudomonadati</taxon>
        <taxon>Bacteroidota</taxon>
        <taxon>Sphingobacteriia</taxon>
        <taxon>Sphingobacteriales</taxon>
        <taxon>Sphingobacteriaceae</taxon>
        <taxon>Pseudopedobacter</taxon>
    </lineage>
</organism>
<name>F0SAE2_PSESL</name>
<proteinExistence type="predicted"/>
<keyword evidence="2" id="KW-1185">Reference proteome</keyword>
<dbReference type="EMBL" id="CP002545">
    <property type="protein sequence ID" value="ADY51519.1"/>
    <property type="molecule type" value="Genomic_DNA"/>
</dbReference>